<dbReference type="Proteomes" id="UP000436088">
    <property type="component" value="Unassembled WGS sequence"/>
</dbReference>
<keyword evidence="12" id="KW-1185">Reference proteome</keyword>
<accession>A0A6A2YHR1</accession>
<evidence type="ECO:0000256" key="5">
    <source>
        <dbReference type="ARBA" id="ARBA00022884"/>
    </source>
</evidence>
<dbReference type="PANTHER" id="PTHR12860">
    <property type="entry name" value="SIGNAL RECOGNITION PARTICLE 68 KDA PROTEIN"/>
    <property type="match status" value="1"/>
</dbReference>
<keyword evidence="5" id="KW-0694">RNA-binding</keyword>
<dbReference type="SUPFAM" id="SSF53098">
    <property type="entry name" value="Ribonuclease H-like"/>
    <property type="match status" value="1"/>
</dbReference>
<dbReference type="InterPro" id="IPR001584">
    <property type="entry name" value="Integrase_cat-core"/>
</dbReference>
<comment type="subcellular location">
    <subcellularLocation>
        <location evidence="1">Cytoplasm</location>
    </subcellularLocation>
    <subcellularLocation>
        <location evidence="2">Nucleus</location>
        <location evidence="2">Nucleolus</location>
    </subcellularLocation>
</comment>
<comment type="caution">
    <text evidence="11">The sequence shown here is derived from an EMBL/GenBank/DDBJ whole genome shotgun (WGS) entry which is preliminary data.</text>
</comment>
<keyword evidence="7" id="KW-0539">Nucleus</keyword>
<dbReference type="GO" id="GO:0005730">
    <property type="term" value="C:nucleolus"/>
    <property type="evidence" value="ECO:0007669"/>
    <property type="project" value="UniProtKB-SubCell"/>
</dbReference>
<sequence>MNYVRTLNVRTQTFLHVVLYTAERAWSHATEKRQLPDGPNARQRIYLIGTLRKAVKWADLFSHLCSVKGDSRTSLEAEAYASYMKGNLLFEQDRNWDTVLRNFNSATAVYEELGKYGNVENQVLCRECVEELEPCIRYCLHKIGGSNLQTAELLQIGEMEAVMAEARSQQAASLTEFHWLGNRFPITNEKTRVAILKEYWVSPFELMYDVSDYTAGEVLGQSQSIPLGNKVIVHTDHSAIKYLVNKKDANLGLLDEYFVAEFNLEIYVARVEKSGMTCITLLGRTIPIQAMCRSNDPEMRTRRRTQRDPIPLPSLVEGTFLQSGFIGPPCSWTHMSSITFDVWRINFMVPFLSSFGDLYILLVVDYVFKWVEAATTPKNDSKTVLKFFQKNIFTHFGAPRGIISDEGTHFDNKLIAKVLQRCGVRHKIATSYHPQTNRQAEVSNREIKKILEKVVNPRRRDWSPKLDEALWAYRKTFKMLLGMSPFKLIYGKACPLLVELKHQAFWSVKKLNAACWRKEVVGTKCVGRVYSSSLWRCPLKLFPGKLKSRWLGTFLVHQLHSHRASEIKNLKDRTIFKVNGQRLKAYNRAPIARDKSALLLHDA</sequence>
<gene>
    <name evidence="11" type="ORF">F3Y22_tig00111662pilonHSYRG00144</name>
</gene>
<evidence type="ECO:0000256" key="7">
    <source>
        <dbReference type="ARBA" id="ARBA00023242"/>
    </source>
</evidence>
<dbReference type="InterPro" id="IPR026258">
    <property type="entry name" value="SRP68"/>
</dbReference>
<evidence type="ECO:0000256" key="3">
    <source>
        <dbReference type="ARBA" id="ARBA00009352"/>
    </source>
</evidence>
<dbReference type="GO" id="GO:0015074">
    <property type="term" value="P:DNA integration"/>
    <property type="evidence" value="ECO:0007669"/>
    <property type="project" value="InterPro"/>
</dbReference>
<evidence type="ECO:0000256" key="1">
    <source>
        <dbReference type="ARBA" id="ARBA00004496"/>
    </source>
</evidence>
<dbReference type="GO" id="GO:0005047">
    <property type="term" value="F:signal recognition particle binding"/>
    <property type="evidence" value="ECO:0007669"/>
    <property type="project" value="InterPro"/>
</dbReference>
<keyword evidence="8" id="KW-0687">Ribonucleoprotein</keyword>
<evidence type="ECO:0000259" key="10">
    <source>
        <dbReference type="PROSITE" id="PS50994"/>
    </source>
</evidence>
<evidence type="ECO:0000256" key="6">
    <source>
        <dbReference type="ARBA" id="ARBA00023135"/>
    </source>
</evidence>
<evidence type="ECO:0000256" key="2">
    <source>
        <dbReference type="ARBA" id="ARBA00004604"/>
    </source>
</evidence>
<dbReference type="GO" id="GO:0030942">
    <property type="term" value="F:endoplasmic reticulum signal peptide binding"/>
    <property type="evidence" value="ECO:0007669"/>
    <property type="project" value="InterPro"/>
</dbReference>
<dbReference type="GO" id="GO:0006614">
    <property type="term" value="P:SRP-dependent cotranslational protein targeting to membrane"/>
    <property type="evidence" value="ECO:0007669"/>
    <property type="project" value="InterPro"/>
</dbReference>
<evidence type="ECO:0000313" key="12">
    <source>
        <dbReference type="Proteomes" id="UP000436088"/>
    </source>
</evidence>
<reference evidence="11" key="1">
    <citation type="submission" date="2019-09" db="EMBL/GenBank/DDBJ databases">
        <title>Draft genome information of white flower Hibiscus syriacus.</title>
        <authorList>
            <person name="Kim Y.-M."/>
        </authorList>
    </citation>
    <scope>NUCLEOTIDE SEQUENCE [LARGE SCALE GENOMIC DNA]</scope>
    <source>
        <strain evidence="11">YM2019G1</strain>
    </source>
</reference>
<proteinExistence type="inferred from homology"/>
<protein>
    <recommendedName>
        <fullName evidence="9">Signal recognition particle subunit SRP68</fullName>
    </recommendedName>
</protein>
<evidence type="ECO:0000256" key="4">
    <source>
        <dbReference type="ARBA" id="ARBA00022490"/>
    </source>
</evidence>
<dbReference type="InterPro" id="IPR036397">
    <property type="entry name" value="RNaseH_sf"/>
</dbReference>
<dbReference type="GO" id="GO:0005786">
    <property type="term" value="C:signal recognition particle, endoplasmic reticulum targeting"/>
    <property type="evidence" value="ECO:0007669"/>
    <property type="project" value="UniProtKB-KW"/>
</dbReference>
<dbReference type="PANTHER" id="PTHR12860:SF0">
    <property type="entry name" value="SIGNAL RECOGNITION PARTICLE SUBUNIT SRP68"/>
    <property type="match status" value="1"/>
</dbReference>
<dbReference type="Gene3D" id="3.30.420.10">
    <property type="entry name" value="Ribonuclease H-like superfamily/Ribonuclease H"/>
    <property type="match status" value="1"/>
</dbReference>
<organism evidence="11 12">
    <name type="scientific">Hibiscus syriacus</name>
    <name type="common">Rose of Sharon</name>
    <dbReference type="NCBI Taxonomy" id="106335"/>
    <lineage>
        <taxon>Eukaryota</taxon>
        <taxon>Viridiplantae</taxon>
        <taxon>Streptophyta</taxon>
        <taxon>Embryophyta</taxon>
        <taxon>Tracheophyta</taxon>
        <taxon>Spermatophyta</taxon>
        <taxon>Magnoliopsida</taxon>
        <taxon>eudicotyledons</taxon>
        <taxon>Gunneridae</taxon>
        <taxon>Pentapetalae</taxon>
        <taxon>rosids</taxon>
        <taxon>malvids</taxon>
        <taxon>Malvales</taxon>
        <taxon>Malvaceae</taxon>
        <taxon>Malvoideae</taxon>
        <taxon>Hibiscus</taxon>
    </lineage>
</organism>
<evidence type="ECO:0000256" key="9">
    <source>
        <dbReference type="ARBA" id="ARBA00029498"/>
    </source>
</evidence>
<evidence type="ECO:0000256" key="8">
    <source>
        <dbReference type="ARBA" id="ARBA00023274"/>
    </source>
</evidence>
<dbReference type="Gene3D" id="1.10.3450.40">
    <property type="entry name" value="Signal recognition particle, SRP68 subunit, RNA-binding domain"/>
    <property type="match status" value="1"/>
</dbReference>
<keyword evidence="6" id="KW-0733">Signal recognition particle</keyword>
<dbReference type="InterPro" id="IPR012337">
    <property type="entry name" value="RNaseH-like_sf"/>
</dbReference>
<feature type="domain" description="Integrase catalytic" evidence="10">
    <location>
        <begin position="335"/>
        <end position="493"/>
    </location>
</feature>
<dbReference type="PROSITE" id="PS50994">
    <property type="entry name" value="INTEGRASE"/>
    <property type="match status" value="1"/>
</dbReference>
<name>A0A6A2YHR1_HIBSY</name>
<dbReference type="AlphaFoldDB" id="A0A6A2YHR1"/>
<evidence type="ECO:0000313" key="11">
    <source>
        <dbReference type="EMBL" id="KAE8675537.1"/>
    </source>
</evidence>
<dbReference type="InterPro" id="IPR038253">
    <property type="entry name" value="SRP68_N_sf"/>
</dbReference>
<dbReference type="Pfam" id="PF00665">
    <property type="entry name" value="rve"/>
    <property type="match status" value="1"/>
</dbReference>
<comment type="similarity">
    <text evidence="3">Belongs to the SRP68 family.</text>
</comment>
<dbReference type="Pfam" id="PF16969">
    <property type="entry name" value="SRP68"/>
    <property type="match status" value="1"/>
</dbReference>
<dbReference type="GO" id="GO:0008312">
    <property type="term" value="F:7S RNA binding"/>
    <property type="evidence" value="ECO:0007669"/>
    <property type="project" value="InterPro"/>
</dbReference>
<dbReference type="EMBL" id="VEPZ02001399">
    <property type="protein sequence ID" value="KAE8675537.1"/>
    <property type="molecule type" value="Genomic_DNA"/>
</dbReference>
<keyword evidence="4" id="KW-0963">Cytoplasm</keyword>